<name>A0A6N8F8L3_9GAMM</name>
<organism evidence="1 2">
    <name type="scientific">Psychrosphaera haliotis</name>
    <dbReference type="NCBI Taxonomy" id="555083"/>
    <lineage>
        <taxon>Bacteria</taxon>
        <taxon>Pseudomonadati</taxon>
        <taxon>Pseudomonadota</taxon>
        <taxon>Gammaproteobacteria</taxon>
        <taxon>Alteromonadales</taxon>
        <taxon>Pseudoalteromonadaceae</taxon>
        <taxon>Psychrosphaera</taxon>
    </lineage>
</organism>
<dbReference type="AlphaFoldDB" id="A0A6N8F8L3"/>
<sequence length="190" mass="21607">MQRTVTRLACTKLWSKILSVELVQQGSFSYRSLKTLSELGTKEAKIFYKAVRLMCRFNEEHSGRLLTGLYKKPTLINIFSSSGKVSLNLNQFGLSYTHLISLAELGLIHQQEIESAPYNSKDTLKLSQNKQSFDVVVKQKDVVFTYYKLTPSGYELSRLVNPPNDSDFINYLLRDFGDLLSGNYDVTTKA</sequence>
<accession>A0A6N8F8L3</accession>
<comment type="caution">
    <text evidence="1">The sequence shown here is derived from an EMBL/GenBank/DDBJ whole genome shotgun (WGS) entry which is preliminary data.</text>
</comment>
<gene>
    <name evidence="1" type="ORF">GNP35_10470</name>
</gene>
<reference evidence="1 2" key="1">
    <citation type="submission" date="2019-11" db="EMBL/GenBank/DDBJ databases">
        <title>P. haliotis isolates from Z. marina roots.</title>
        <authorList>
            <person name="Cohen M."/>
            <person name="Jospin G."/>
            <person name="Eisen J.A."/>
            <person name="Coil D.A."/>
        </authorList>
    </citation>
    <scope>NUCLEOTIDE SEQUENCE [LARGE SCALE GENOMIC DNA]</scope>
    <source>
        <strain evidence="1 2">UCD-MCMsp1aY</strain>
    </source>
</reference>
<protein>
    <submittedName>
        <fullName evidence="1">TIGR03899 family protein</fullName>
    </submittedName>
</protein>
<dbReference type="OrthoDB" id="886161at2"/>
<dbReference type="Proteomes" id="UP000439994">
    <property type="component" value="Unassembled WGS sequence"/>
</dbReference>
<keyword evidence="2" id="KW-1185">Reference proteome</keyword>
<proteinExistence type="predicted"/>
<evidence type="ECO:0000313" key="1">
    <source>
        <dbReference type="EMBL" id="MUH72886.1"/>
    </source>
</evidence>
<dbReference type="EMBL" id="WOCD01000003">
    <property type="protein sequence ID" value="MUH72886.1"/>
    <property type="molecule type" value="Genomic_DNA"/>
</dbReference>
<dbReference type="NCBIfam" id="TIGR03899">
    <property type="entry name" value="TIGR03899 family protein"/>
    <property type="match status" value="1"/>
</dbReference>
<evidence type="ECO:0000313" key="2">
    <source>
        <dbReference type="Proteomes" id="UP000439994"/>
    </source>
</evidence>
<dbReference type="InterPro" id="IPR021254">
    <property type="entry name" value="DUF2806"/>
</dbReference>
<dbReference type="Pfam" id="PF10987">
    <property type="entry name" value="DUF2806"/>
    <property type="match status" value="1"/>
</dbReference>